<keyword evidence="6" id="KW-1185">Reference proteome</keyword>
<evidence type="ECO:0000313" key="6">
    <source>
        <dbReference type="Proteomes" id="UP000030066"/>
    </source>
</evidence>
<dbReference type="SUPFAM" id="SSF53335">
    <property type="entry name" value="S-adenosyl-L-methionine-dependent methyltransferases"/>
    <property type="match status" value="1"/>
</dbReference>
<dbReference type="Gene3D" id="3.40.50.150">
    <property type="entry name" value="Vaccinia Virus protein VP39"/>
    <property type="match status" value="1"/>
</dbReference>
<name>A0A097SSH4_9BACT</name>
<dbReference type="KEGG" id="mgj:MGM1_1480"/>
<dbReference type="STRING" id="1318617.MGM1_1480"/>
<organism evidence="5 6">
    <name type="scientific">Candidatus Malacoplasma girerdii</name>
    <dbReference type="NCBI Taxonomy" id="1318617"/>
    <lineage>
        <taxon>Bacteria</taxon>
        <taxon>Bacillati</taxon>
        <taxon>Mycoplasmatota</taxon>
        <taxon>Mycoplasmoidales</taxon>
        <taxon>Mycoplasmoidaceae</taxon>
        <taxon>Malacoplasma</taxon>
    </lineage>
</organism>
<evidence type="ECO:0000256" key="2">
    <source>
        <dbReference type="ARBA" id="ARBA00022679"/>
    </source>
</evidence>
<dbReference type="GO" id="GO:0008170">
    <property type="term" value="F:N-methyltransferase activity"/>
    <property type="evidence" value="ECO:0007669"/>
    <property type="project" value="InterPro"/>
</dbReference>
<dbReference type="HOGENOM" id="CLU_1160413_0_0_14"/>
<comment type="similarity">
    <text evidence="3">Belongs to the N(4)/N(6)-methyltransferase family.</text>
</comment>
<dbReference type="EMBL" id="CP007711">
    <property type="protein sequence ID" value="AIV03535.1"/>
    <property type="molecule type" value="Genomic_DNA"/>
</dbReference>
<keyword evidence="2" id="KW-0808">Transferase</keyword>
<dbReference type="GO" id="GO:0003677">
    <property type="term" value="F:DNA binding"/>
    <property type="evidence" value="ECO:0007669"/>
    <property type="project" value="InterPro"/>
</dbReference>
<protein>
    <recommendedName>
        <fullName evidence="3">Methyltransferase</fullName>
        <ecNumber evidence="3">2.1.1.-</ecNumber>
    </recommendedName>
</protein>
<dbReference type="InterPro" id="IPR002941">
    <property type="entry name" value="DNA_methylase_N4/N6"/>
</dbReference>
<evidence type="ECO:0000256" key="1">
    <source>
        <dbReference type="ARBA" id="ARBA00022603"/>
    </source>
</evidence>
<accession>A0A097SSH4</accession>
<dbReference type="Pfam" id="PF01555">
    <property type="entry name" value="N6_N4_Mtase"/>
    <property type="match status" value="1"/>
</dbReference>
<evidence type="ECO:0000256" key="3">
    <source>
        <dbReference type="RuleBase" id="RU362026"/>
    </source>
</evidence>
<dbReference type="InterPro" id="IPR001091">
    <property type="entry name" value="RM_Methyltransferase"/>
</dbReference>
<gene>
    <name evidence="5" type="ORF">MGM1_1480</name>
</gene>
<dbReference type="InterPro" id="IPR029063">
    <property type="entry name" value="SAM-dependent_MTases_sf"/>
</dbReference>
<evidence type="ECO:0000313" key="5">
    <source>
        <dbReference type="EMBL" id="AIV03535.1"/>
    </source>
</evidence>
<dbReference type="AlphaFoldDB" id="A0A097SSH4"/>
<reference evidence="5 6" key="1">
    <citation type="journal article" date="2014" name="PLoS ONE">
        <title>An emerging Mycoplasma associated with trichomoniasis, vaginal infection and disease.</title>
        <authorList>
            <consortium name="Vaginal Microbiome Consortium"/>
            <person name="Fettweis J.M."/>
            <person name="Serrano M.G."/>
            <person name="Huang B."/>
            <person name="Brooks J.P."/>
            <person name="Glascock A.L."/>
            <person name="Sheth N.U."/>
            <person name="Strauss J.F.III."/>
            <person name="Jefferson K.K."/>
            <person name="Buck G.A."/>
        </authorList>
    </citation>
    <scope>NUCLEOTIDE SEQUENCE [LARGE SCALE GENOMIC DNA]</scope>
    <source>
        <strain evidence="5 6">VCU_M1</strain>
    </source>
</reference>
<proteinExistence type="inferred from homology"/>
<dbReference type="EC" id="2.1.1.-" evidence="3"/>
<dbReference type="REBASE" id="95973">
    <property type="entry name" value="M.MspM1ORF1480P"/>
</dbReference>
<evidence type="ECO:0000259" key="4">
    <source>
        <dbReference type="Pfam" id="PF01555"/>
    </source>
</evidence>
<sequence length="268" mass="30759">MQSIYEIGNILRELGFWVINDIVWLKSNHTPNFSGSRLNNSYETIIWASKSKQSKFTFNYKTGKLLNNGKQMSSVWTFPVCSGNERLKDSDGNKLHSTQKPIALIKRIINLFTRPNDLVINPFGGTMTTAVACKMTNRRYTMIEMDEKYVKYGIKRINSTLNEVNDINNATADIEPIKVSFKEMVGNNIFKINEPFVHKNGKQALLANEKGYLTFENKTVSMHDMAGLLSNKTNRLNGFDYFSVYRNGKLVSINELRNQYRKQVEANK</sequence>
<dbReference type="eggNOG" id="COG2189">
    <property type="taxonomic scope" value="Bacteria"/>
</dbReference>
<dbReference type="GO" id="GO:0032259">
    <property type="term" value="P:methylation"/>
    <property type="evidence" value="ECO:0007669"/>
    <property type="project" value="UniProtKB-KW"/>
</dbReference>
<dbReference type="PRINTS" id="PR00508">
    <property type="entry name" value="S21N4MTFRASE"/>
</dbReference>
<keyword evidence="1" id="KW-0489">Methyltransferase</keyword>
<feature type="domain" description="DNA methylase N-4/N-6" evidence="4">
    <location>
        <begin position="10"/>
        <end position="152"/>
    </location>
</feature>
<dbReference type="Proteomes" id="UP000030066">
    <property type="component" value="Chromosome"/>
</dbReference>